<dbReference type="Proteomes" id="UP001420932">
    <property type="component" value="Unassembled WGS sequence"/>
</dbReference>
<gene>
    <name evidence="1" type="ORF">Syun_001844</name>
</gene>
<keyword evidence="2" id="KW-1185">Reference proteome</keyword>
<evidence type="ECO:0008006" key="3">
    <source>
        <dbReference type="Google" id="ProtNLM"/>
    </source>
</evidence>
<sequence>MAKLWGVYQGVLLCQAKRYATVEVELDSQCVLNIIQQRSNLNFTRFRLVRDIETSSIGTVHLPFPRHTKKWNTAANCLENLARDFPMGVRELSIVGFCGSNALNNSMST</sequence>
<dbReference type="EMBL" id="JBBNAF010000001">
    <property type="protein sequence ID" value="KAK9169704.1"/>
    <property type="molecule type" value="Genomic_DNA"/>
</dbReference>
<proteinExistence type="predicted"/>
<organism evidence="1 2">
    <name type="scientific">Stephania yunnanensis</name>
    <dbReference type="NCBI Taxonomy" id="152371"/>
    <lineage>
        <taxon>Eukaryota</taxon>
        <taxon>Viridiplantae</taxon>
        <taxon>Streptophyta</taxon>
        <taxon>Embryophyta</taxon>
        <taxon>Tracheophyta</taxon>
        <taxon>Spermatophyta</taxon>
        <taxon>Magnoliopsida</taxon>
        <taxon>Ranunculales</taxon>
        <taxon>Menispermaceae</taxon>
        <taxon>Menispermoideae</taxon>
        <taxon>Cissampelideae</taxon>
        <taxon>Stephania</taxon>
    </lineage>
</organism>
<evidence type="ECO:0000313" key="1">
    <source>
        <dbReference type="EMBL" id="KAK9169704.1"/>
    </source>
</evidence>
<accession>A0AAP0Q868</accession>
<comment type="caution">
    <text evidence="1">The sequence shown here is derived from an EMBL/GenBank/DDBJ whole genome shotgun (WGS) entry which is preliminary data.</text>
</comment>
<protein>
    <recommendedName>
        <fullName evidence="3">RNase H type-1 domain-containing protein</fullName>
    </recommendedName>
</protein>
<reference evidence="1 2" key="1">
    <citation type="submission" date="2024-01" db="EMBL/GenBank/DDBJ databases">
        <title>Genome assemblies of Stephania.</title>
        <authorList>
            <person name="Yang L."/>
        </authorList>
    </citation>
    <scope>NUCLEOTIDE SEQUENCE [LARGE SCALE GENOMIC DNA]</scope>
    <source>
        <strain evidence="1">YNDBR</strain>
        <tissue evidence="1">Leaf</tissue>
    </source>
</reference>
<name>A0AAP0Q868_9MAGN</name>
<evidence type="ECO:0000313" key="2">
    <source>
        <dbReference type="Proteomes" id="UP001420932"/>
    </source>
</evidence>
<dbReference type="AlphaFoldDB" id="A0AAP0Q868"/>